<dbReference type="KEGG" id="lxy:O159_24150"/>
<dbReference type="EMBL" id="CP006734">
    <property type="protein sequence ID" value="AGW42363.1"/>
    <property type="molecule type" value="Genomic_DNA"/>
</dbReference>
<dbReference type="PATRIC" id="fig|1389489.3.peg.2313"/>
<organism evidence="1 2">
    <name type="scientific">Leifsonia xyli subsp. cynodontis DSM 46306</name>
    <dbReference type="NCBI Taxonomy" id="1389489"/>
    <lineage>
        <taxon>Bacteria</taxon>
        <taxon>Bacillati</taxon>
        <taxon>Actinomycetota</taxon>
        <taxon>Actinomycetes</taxon>
        <taxon>Micrococcales</taxon>
        <taxon>Microbacteriaceae</taxon>
        <taxon>Leifsonia</taxon>
    </lineage>
</organism>
<name>U3PFF9_LEIXC</name>
<proteinExistence type="predicted"/>
<sequence length="73" mass="8731">MSTPIIVDDDYTTIPYLLRQGQRINLIHWHQIDERWTYETMHGNYCGRNQSSWLLEVNGEPRAVSRAMWAFFT</sequence>
<reference evidence="1 2" key="1">
    <citation type="journal article" date="2013" name="Genome Announc.">
        <title>Complete Genome Sequence of Leifsonia xyli subsp. cynodontis Strain DSM46306, a Gram-Positive Bacterial Pathogen of Grasses.</title>
        <authorList>
            <person name="Monteiro-Vitorello C.B."/>
            <person name="Zerillo M.M."/>
            <person name="Van Sluys M.A."/>
            <person name="Camargo L.E."/>
            <person name="Kitajima J.P."/>
        </authorList>
    </citation>
    <scope>NUCLEOTIDE SEQUENCE [LARGE SCALE GENOMIC DNA]</scope>
    <source>
        <strain evidence="1 2">DSM 46306</strain>
    </source>
</reference>
<dbReference type="HOGENOM" id="CLU_2717449_0_0_11"/>
<dbReference type="AlphaFoldDB" id="U3PFF9"/>
<evidence type="ECO:0000313" key="1">
    <source>
        <dbReference type="EMBL" id="AGW42363.1"/>
    </source>
</evidence>
<keyword evidence="2" id="KW-1185">Reference proteome</keyword>
<accession>U3PFF9</accession>
<gene>
    <name evidence="1" type="ORF">O159_24150</name>
</gene>
<protein>
    <submittedName>
        <fullName evidence="1">Uncharacterized protein</fullName>
    </submittedName>
</protein>
<dbReference type="Proteomes" id="UP000016743">
    <property type="component" value="Chromosome"/>
</dbReference>
<dbReference type="RefSeq" id="WP_021755835.1">
    <property type="nucleotide sequence ID" value="NC_022438.1"/>
</dbReference>
<evidence type="ECO:0000313" key="2">
    <source>
        <dbReference type="Proteomes" id="UP000016743"/>
    </source>
</evidence>
<dbReference type="OrthoDB" id="9865334at2"/>